<dbReference type="Proteomes" id="UP000033035">
    <property type="component" value="Unassembled WGS sequence"/>
</dbReference>
<dbReference type="Pfam" id="PF12728">
    <property type="entry name" value="HTH_17"/>
    <property type="match status" value="1"/>
</dbReference>
<reference evidence="2 3" key="1">
    <citation type="submission" date="2013-04" db="EMBL/GenBank/DDBJ databases">
        <title>The Genome Sequence of Parabacteroides gordonii DSM 23371.</title>
        <authorList>
            <consortium name="The Broad Institute Genomics Platform"/>
            <person name="Earl A."/>
            <person name="Ward D."/>
            <person name="Feldgarden M."/>
            <person name="Gevers D."/>
            <person name="Martens E."/>
            <person name="Sakamoto M."/>
            <person name="Benno Y."/>
            <person name="Suzuki N."/>
            <person name="Matsunaga N."/>
            <person name="Koshihara K."/>
            <person name="Seki M."/>
            <person name="Komiya H."/>
            <person name="Walker B."/>
            <person name="Young S."/>
            <person name="Zeng Q."/>
            <person name="Gargeya S."/>
            <person name="Fitzgerald M."/>
            <person name="Haas B."/>
            <person name="Abouelleil A."/>
            <person name="Allen A.W."/>
            <person name="Alvarado L."/>
            <person name="Arachchi H.M."/>
            <person name="Berlin A.M."/>
            <person name="Chapman S.B."/>
            <person name="Gainer-Dewar J."/>
            <person name="Goldberg J."/>
            <person name="Griggs A."/>
            <person name="Gujja S."/>
            <person name="Hansen M."/>
            <person name="Howarth C."/>
            <person name="Imamovic A."/>
            <person name="Ireland A."/>
            <person name="Larimer J."/>
            <person name="McCowan C."/>
            <person name="Murphy C."/>
            <person name="Pearson M."/>
            <person name="Poon T.W."/>
            <person name="Priest M."/>
            <person name="Roberts A."/>
            <person name="Saif S."/>
            <person name="Shea T."/>
            <person name="Sisk P."/>
            <person name="Sykes S."/>
            <person name="Wortman J."/>
            <person name="Nusbaum C."/>
            <person name="Birren B."/>
        </authorList>
    </citation>
    <scope>NUCLEOTIDE SEQUENCE [LARGE SCALE GENOMIC DNA]</scope>
    <source>
        <strain evidence="2 3">MS-1</strain>
    </source>
</reference>
<organism evidence="2 3">
    <name type="scientific">Parabacteroides gordonii MS-1 = DSM 23371</name>
    <dbReference type="NCBI Taxonomy" id="1203610"/>
    <lineage>
        <taxon>Bacteria</taxon>
        <taxon>Pseudomonadati</taxon>
        <taxon>Bacteroidota</taxon>
        <taxon>Bacteroidia</taxon>
        <taxon>Bacteroidales</taxon>
        <taxon>Tannerellaceae</taxon>
        <taxon>Parabacteroides</taxon>
    </lineage>
</organism>
<dbReference type="EMBL" id="AQHW01000025">
    <property type="protein sequence ID" value="KKB49469.1"/>
    <property type="molecule type" value="Genomic_DNA"/>
</dbReference>
<gene>
    <name evidence="2" type="ORF">HMPREF1536_04533</name>
</gene>
<sequence>MSEIITKDNERVTRLFGSLERMLSGIERLVANHRPTLNGERFLTDKEVSIRLKVSRRTLQEWRTNGQIAYISLGGKVLYKESEIQKMLEKYHQKAWQ</sequence>
<dbReference type="HOGENOM" id="CLU_133781_3_1_10"/>
<dbReference type="PATRIC" id="fig|1203610.3.peg.4621"/>
<name>A0A0F5IV75_9BACT</name>
<evidence type="ECO:0000259" key="1">
    <source>
        <dbReference type="Pfam" id="PF12728"/>
    </source>
</evidence>
<proteinExistence type="predicted"/>
<dbReference type="RefSeq" id="WP_028728985.1">
    <property type="nucleotide sequence ID" value="NZ_KE386763.1"/>
</dbReference>
<dbReference type="PANTHER" id="PTHR34585">
    <property type="match status" value="1"/>
</dbReference>
<dbReference type="InterPro" id="IPR041657">
    <property type="entry name" value="HTH_17"/>
</dbReference>
<feature type="domain" description="Helix-turn-helix" evidence="1">
    <location>
        <begin position="42"/>
        <end position="90"/>
    </location>
</feature>
<dbReference type="PANTHER" id="PTHR34585:SF22">
    <property type="entry name" value="HELIX-TURN-HELIX DOMAIN-CONTAINING PROTEIN"/>
    <property type="match status" value="1"/>
</dbReference>
<dbReference type="STRING" id="1203610.HMPREF1536_04533"/>
<keyword evidence="3" id="KW-1185">Reference proteome</keyword>
<evidence type="ECO:0000313" key="3">
    <source>
        <dbReference type="Proteomes" id="UP000033035"/>
    </source>
</evidence>
<accession>A0A0F5IV75</accession>
<protein>
    <submittedName>
        <fullName evidence="2">Excisionase family DNA binding domain-containing protein</fullName>
    </submittedName>
</protein>
<dbReference type="InterPro" id="IPR009061">
    <property type="entry name" value="DNA-bd_dom_put_sf"/>
</dbReference>
<dbReference type="AlphaFoldDB" id="A0A0F5IV75"/>
<dbReference type="SUPFAM" id="SSF46955">
    <property type="entry name" value="Putative DNA-binding domain"/>
    <property type="match status" value="1"/>
</dbReference>
<comment type="caution">
    <text evidence="2">The sequence shown here is derived from an EMBL/GenBank/DDBJ whole genome shotgun (WGS) entry which is preliminary data.</text>
</comment>
<evidence type="ECO:0000313" key="2">
    <source>
        <dbReference type="EMBL" id="KKB49469.1"/>
    </source>
</evidence>